<keyword evidence="5" id="KW-1185">Reference proteome</keyword>
<gene>
    <name evidence="4" type="ORF">FB45DRAFT_955192</name>
</gene>
<evidence type="ECO:0000256" key="2">
    <source>
        <dbReference type="SAM" id="Phobius"/>
    </source>
</evidence>
<evidence type="ECO:0000256" key="3">
    <source>
        <dbReference type="SAM" id="SignalP"/>
    </source>
</evidence>
<dbReference type="AlphaFoldDB" id="A0AAD7AZC6"/>
<accession>A0AAD7AZC6</accession>
<keyword evidence="3" id="KW-0732">Signal</keyword>
<keyword evidence="2" id="KW-0812">Transmembrane</keyword>
<protein>
    <submittedName>
        <fullName evidence="4">Uncharacterized protein</fullName>
    </submittedName>
</protein>
<feature type="compositionally biased region" description="Low complexity" evidence="1">
    <location>
        <begin position="314"/>
        <end position="325"/>
    </location>
</feature>
<evidence type="ECO:0000256" key="1">
    <source>
        <dbReference type="SAM" id="MobiDB-lite"/>
    </source>
</evidence>
<organism evidence="4 5">
    <name type="scientific">Roridomyces roridus</name>
    <dbReference type="NCBI Taxonomy" id="1738132"/>
    <lineage>
        <taxon>Eukaryota</taxon>
        <taxon>Fungi</taxon>
        <taxon>Dikarya</taxon>
        <taxon>Basidiomycota</taxon>
        <taxon>Agaricomycotina</taxon>
        <taxon>Agaricomycetes</taxon>
        <taxon>Agaricomycetidae</taxon>
        <taxon>Agaricales</taxon>
        <taxon>Marasmiineae</taxon>
        <taxon>Mycenaceae</taxon>
        <taxon>Roridomyces</taxon>
    </lineage>
</organism>
<keyword evidence="2" id="KW-0472">Membrane</keyword>
<dbReference type="EMBL" id="JARKIF010000091">
    <property type="protein sequence ID" value="KAJ7604776.1"/>
    <property type="molecule type" value="Genomic_DNA"/>
</dbReference>
<name>A0AAD7AZC6_9AGAR</name>
<proteinExistence type="predicted"/>
<sequence>MLPVPLICLLALLFIPGVYLGANSPEFQHLFTSTLDAARRVVPSLPPAIDEYELLARQYLHGLMERAGDTLAFSFSSLHLFTPPLPPPTRAGTFDFDFFLVIFPWVMAGSALPIFLGLVCVYGWPLLCNWWSAGSPAPLAPVQPPPTPAHVQPPRRVDAAAQTTAVAQRDAPLAESSAAALPRNSYGEAWTAVQDLVAGWAALTRVERTGIVHRLLLWALPAARSTFPLDAGGRLLRPVEAVWFQHDPHAAERATDSFFALLHVWQDLVPDHQARVLRLLHQGALEWVLVDDQESSHSSTFAGDASEDEEESSSAESSYWSTVSEVSEEEDEHWGAVGRGSSDVEQGEVDSGTLSSTAIVSHEEEEDDCSRQEPTAPTIPERPHLPTIWEEEEDEPVIPAQANEEHDTAFASIQTTPVPRSGVLPAPESLIDGHNELGHLRACLRPVPVGEGRSSQLQEGGPTVRAFRLASSSGREAYGHTALPSELLAAFKVTEGADHQEQRAPLQQRNGVSAIPVWQRKGRVVGRGGENALPE</sequence>
<keyword evidence="2" id="KW-1133">Transmembrane helix</keyword>
<reference evidence="4" key="1">
    <citation type="submission" date="2023-03" db="EMBL/GenBank/DDBJ databases">
        <title>Massive genome expansion in bonnet fungi (Mycena s.s.) driven by repeated elements and novel gene families across ecological guilds.</title>
        <authorList>
            <consortium name="Lawrence Berkeley National Laboratory"/>
            <person name="Harder C.B."/>
            <person name="Miyauchi S."/>
            <person name="Viragh M."/>
            <person name="Kuo A."/>
            <person name="Thoen E."/>
            <person name="Andreopoulos B."/>
            <person name="Lu D."/>
            <person name="Skrede I."/>
            <person name="Drula E."/>
            <person name="Henrissat B."/>
            <person name="Morin E."/>
            <person name="Kohler A."/>
            <person name="Barry K."/>
            <person name="LaButti K."/>
            <person name="Morin E."/>
            <person name="Salamov A."/>
            <person name="Lipzen A."/>
            <person name="Mereny Z."/>
            <person name="Hegedus B."/>
            <person name="Baldrian P."/>
            <person name="Stursova M."/>
            <person name="Weitz H."/>
            <person name="Taylor A."/>
            <person name="Grigoriev I.V."/>
            <person name="Nagy L.G."/>
            <person name="Martin F."/>
            <person name="Kauserud H."/>
        </authorList>
    </citation>
    <scope>NUCLEOTIDE SEQUENCE</scope>
    <source>
        <strain evidence="4">9284</strain>
    </source>
</reference>
<evidence type="ECO:0000313" key="4">
    <source>
        <dbReference type="EMBL" id="KAJ7604776.1"/>
    </source>
</evidence>
<comment type="caution">
    <text evidence="4">The sequence shown here is derived from an EMBL/GenBank/DDBJ whole genome shotgun (WGS) entry which is preliminary data.</text>
</comment>
<feature type="region of interest" description="Disordered" evidence="1">
    <location>
        <begin position="296"/>
        <end position="382"/>
    </location>
</feature>
<feature type="signal peptide" evidence="3">
    <location>
        <begin position="1"/>
        <end position="21"/>
    </location>
</feature>
<feature type="chain" id="PRO_5042042888" evidence="3">
    <location>
        <begin position="22"/>
        <end position="535"/>
    </location>
</feature>
<dbReference type="Proteomes" id="UP001221142">
    <property type="component" value="Unassembled WGS sequence"/>
</dbReference>
<feature type="transmembrane region" description="Helical" evidence="2">
    <location>
        <begin position="98"/>
        <end position="124"/>
    </location>
</feature>
<evidence type="ECO:0000313" key="5">
    <source>
        <dbReference type="Proteomes" id="UP001221142"/>
    </source>
</evidence>